<sequence length="251" mass="27441">MSTNEPPPPPTLANTLSSSFTPPSYDQLFGKRSSPTSVAPAEPLPAIPAPVFVTSASQHATPQTTTQTTTTSDSEQPSRYEQLCKKSTICPVLLVIAVLLFFAVCVASLSIGLAYQYCPASSHLPQLLAGAGGIGCAYMVCAFISLHSKHKGKDKKECQPLLYIILPVILSGLIIAGAASAIPVWLKKPCDPFTLTWCNTSLEYCDDTVIIYTIIFYPIFLVLFSPFWFYILYLLMYGLYTLFKKTLFKDS</sequence>
<feature type="transmembrane region" description="Helical" evidence="2">
    <location>
        <begin position="127"/>
        <end position="148"/>
    </location>
</feature>
<dbReference type="Proteomes" id="UP000593567">
    <property type="component" value="Unassembled WGS sequence"/>
</dbReference>
<feature type="transmembrane region" description="Helical" evidence="2">
    <location>
        <begin position="89"/>
        <end position="115"/>
    </location>
</feature>
<proteinExistence type="predicted"/>
<feature type="transmembrane region" description="Helical" evidence="2">
    <location>
        <begin position="209"/>
        <end position="235"/>
    </location>
</feature>
<evidence type="ECO:0000313" key="3">
    <source>
        <dbReference type="EMBL" id="KAF6036160.1"/>
    </source>
</evidence>
<evidence type="ECO:0000256" key="1">
    <source>
        <dbReference type="SAM" id="MobiDB-lite"/>
    </source>
</evidence>
<evidence type="ECO:0008006" key="5">
    <source>
        <dbReference type="Google" id="ProtNLM"/>
    </source>
</evidence>
<gene>
    <name evidence="3" type="ORF">EB796_005515</name>
</gene>
<protein>
    <recommendedName>
        <fullName evidence="5">Transmembrane protein</fullName>
    </recommendedName>
</protein>
<dbReference type="AlphaFoldDB" id="A0A7J7KBZ9"/>
<evidence type="ECO:0000313" key="4">
    <source>
        <dbReference type="Proteomes" id="UP000593567"/>
    </source>
</evidence>
<keyword evidence="2" id="KW-0472">Membrane</keyword>
<feature type="compositionally biased region" description="Pro residues" evidence="1">
    <location>
        <begin position="1"/>
        <end position="11"/>
    </location>
</feature>
<comment type="caution">
    <text evidence="3">The sequence shown here is derived from an EMBL/GenBank/DDBJ whole genome shotgun (WGS) entry which is preliminary data.</text>
</comment>
<keyword evidence="2" id="KW-0812">Transmembrane</keyword>
<name>A0A7J7KBZ9_BUGNE</name>
<keyword evidence="4" id="KW-1185">Reference proteome</keyword>
<feature type="compositionally biased region" description="Polar residues" evidence="1">
    <location>
        <begin position="12"/>
        <end position="24"/>
    </location>
</feature>
<dbReference type="EMBL" id="VXIV02000769">
    <property type="protein sequence ID" value="KAF6036160.1"/>
    <property type="molecule type" value="Genomic_DNA"/>
</dbReference>
<organism evidence="3 4">
    <name type="scientific">Bugula neritina</name>
    <name type="common">Brown bryozoan</name>
    <name type="synonym">Sertularia neritina</name>
    <dbReference type="NCBI Taxonomy" id="10212"/>
    <lineage>
        <taxon>Eukaryota</taxon>
        <taxon>Metazoa</taxon>
        <taxon>Spiralia</taxon>
        <taxon>Lophotrochozoa</taxon>
        <taxon>Bryozoa</taxon>
        <taxon>Gymnolaemata</taxon>
        <taxon>Cheilostomatida</taxon>
        <taxon>Flustrina</taxon>
        <taxon>Buguloidea</taxon>
        <taxon>Bugulidae</taxon>
        <taxon>Bugula</taxon>
    </lineage>
</organism>
<reference evidence="3" key="1">
    <citation type="submission" date="2020-06" db="EMBL/GenBank/DDBJ databases">
        <title>Draft genome of Bugula neritina, a colonial animal packing powerful symbionts and potential medicines.</title>
        <authorList>
            <person name="Rayko M."/>
        </authorList>
    </citation>
    <scope>NUCLEOTIDE SEQUENCE [LARGE SCALE GENOMIC DNA]</scope>
    <source>
        <strain evidence="3">Kwan_BN1</strain>
    </source>
</reference>
<feature type="region of interest" description="Disordered" evidence="1">
    <location>
        <begin position="58"/>
        <end position="77"/>
    </location>
</feature>
<accession>A0A7J7KBZ9</accession>
<feature type="transmembrane region" description="Helical" evidence="2">
    <location>
        <begin position="160"/>
        <end position="186"/>
    </location>
</feature>
<feature type="region of interest" description="Disordered" evidence="1">
    <location>
        <begin position="1"/>
        <end position="43"/>
    </location>
</feature>
<feature type="compositionally biased region" description="Low complexity" evidence="1">
    <location>
        <begin position="58"/>
        <end position="75"/>
    </location>
</feature>
<evidence type="ECO:0000256" key="2">
    <source>
        <dbReference type="SAM" id="Phobius"/>
    </source>
</evidence>
<keyword evidence="2" id="KW-1133">Transmembrane helix</keyword>